<name>A0ACC1P0J1_9HYPO</name>
<protein>
    <submittedName>
        <fullName evidence="1">Uncharacterized protein</fullName>
    </submittedName>
</protein>
<dbReference type="EMBL" id="JANJQO010000005">
    <property type="protein sequence ID" value="KAJ2984174.1"/>
    <property type="molecule type" value="Genomic_DNA"/>
</dbReference>
<accession>A0ACC1P0J1</accession>
<keyword evidence="2" id="KW-1185">Reference proteome</keyword>
<evidence type="ECO:0000313" key="1">
    <source>
        <dbReference type="EMBL" id="KAJ2984174.1"/>
    </source>
</evidence>
<evidence type="ECO:0000313" key="2">
    <source>
        <dbReference type="Proteomes" id="UP001143910"/>
    </source>
</evidence>
<organism evidence="1 2">
    <name type="scientific">Zarea fungicola</name>
    <dbReference type="NCBI Taxonomy" id="93591"/>
    <lineage>
        <taxon>Eukaryota</taxon>
        <taxon>Fungi</taxon>
        <taxon>Dikarya</taxon>
        <taxon>Ascomycota</taxon>
        <taxon>Pezizomycotina</taxon>
        <taxon>Sordariomycetes</taxon>
        <taxon>Hypocreomycetidae</taxon>
        <taxon>Hypocreales</taxon>
        <taxon>Cordycipitaceae</taxon>
        <taxon>Zarea</taxon>
    </lineage>
</organism>
<comment type="caution">
    <text evidence="1">The sequence shown here is derived from an EMBL/GenBank/DDBJ whole genome shotgun (WGS) entry which is preliminary data.</text>
</comment>
<reference evidence="1" key="1">
    <citation type="submission" date="2022-08" db="EMBL/GenBank/DDBJ databases">
        <title>Genome Sequence of Lecanicillium fungicola.</title>
        <authorList>
            <person name="Buettner E."/>
        </authorList>
    </citation>
    <scope>NUCLEOTIDE SEQUENCE</scope>
    <source>
        <strain evidence="1">Babe33</strain>
    </source>
</reference>
<sequence length="125" mass="14059">MAGYEDDDELNPYGMTNHAASSIPWWNPRYWARKVWIAIAVVVVIVIVIAVAVGVTVSKNNAYPNYTQLSYKLQDTYSGETFFDQFNYFTGYDPAHGFVHYVDAGGAKQYASLISPRKSQNCFAN</sequence>
<proteinExistence type="predicted"/>
<dbReference type="Proteomes" id="UP001143910">
    <property type="component" value="Unassembled WGS sequence"/>
</dbReference>
<gene>
    <name evidence="1" type="ORF">NQ176_g178</name>
</gene>